<protein>
    <submittedName>
        <fullName evidence="17">Guanine nucleotide-binding protein subunit alpha-13 isoform X1</fullName>
    </submittedName>
</protein>
<dbReference type="GO" id="GO:0046872">
    <property type="term" value="F:metal ion binding"/>
    <property type="evidence" value="ECO:0007669"/>
    <property type="project" value="UniProtKB-KW"/>
</dbReference>
<dbReference type="Gene3D" id="3.40.50.300">
    <property type="entry name" value="P-loop containing nucleotide triphosphate hydrolases"/>
    <property type="match status" value="1"/>
</dbReference>
<dbReference type="SUPFAM" id="SSF52540">
    <property type="entry name" value="P-loop containing nucleoside triphosphate hydrolases"/>
    <property type="match status" value="1"/>
</dbReference>
<evidence type="ECO:0000256" key="13">
    <source>
        <dbReference type="ARBA" id="ARBA00023288"/>
    </source>
</evidence>
<evidence type="ECO:0000256" key="7">
    <source>
        <dbReference type="ARBA" id="ARBA00022741"/>
    </source>
</evidence>
<evidence type="ECO:0000313" key="16">
    <source>
        <dbReference type="Proteomes" id="UP001652622"/>
    </source>
</evidence>
<dbReference type="InParanoid" id="A0A6P9BKK1"/>
<dbReference type="AlphaFoldDB" id="A0A6P9BKK1"/>
<evidence type="ECO:0000256" key="4">
    <source>
        <dbReference type="ARBA" id="ARBA00022490"/>
    </source>
</evidence>
<feature type="binding site" evidence="14">
    <location>
        <begin position="290"/>
        <end position="293"/>
    </location>
    <ligand>
        <name>GTP</name>
        <dbReference type="ChEBI" id="CHEBI:37565"/>
    </ligand>
</feature>
<dbReference type="FunFam" id="3.40.50.300:FF:000692">
    <property type="entry name" value="Guanine nucleotide-binding protein subunit alpha"/>
    <property type="match status" value="1"/>
</dbReference>
<keyword evidence="4" id="KW-0963">Cytoplasm</keyword>
<dbReference type="PROSITE" id="PS51882">
    <property type="entry name" value="G_ALPHA"/>
    <property type="match status" value="1"/>
</dbReference>
<dbReference type="KEGG" id="pgut:117662931"/>
<dbReference type="GO" id="GO:0003924">
    <property type="term" value="F:GTPase activity"/>
    <property type="evidence" value="ECO:0007669"/>
    <property type="project" value="InterPro"/>
</dbReference>
<dbReference type="Gene3D" id="1.10.400.10">
    <property type="entry name" value="GI Alpha 1, domain 2-like"/>
    <property type="match status" value="1"/>
</dbReference>
<dbReference type="InterPro" id="IPR011025">
    <property type="entry name" value="GproteinA_insert"/>
</dbReference>
<dbReference type="Pfam" id="PF00503">
    <property type="entry name" value="G-alpha"/>
    <property type="match status" value="1"/>
</dbReference>
<dbReference type="FunCoup" id="A0A6P9BKK1">
    <property type="interactions" value="868"/>
</dbReference>
<dbReference type="PANTHER" id="PTHR10218">
    <property type="entry name" value="GTP-BINDING PROTEIN ALPHA SUBUNIT"/>
    <property type="match status" value="1"/>
</dbReference>
<dbReference type="PRINTS" id="PR00318">
    <property type="entry name" value="GPROTEINA"/>
</dbReference>
<dbReference type="OMA" id="RFACMRC"/>
<evidence type="ECO:0000256" key="12">
    <source>
        <dbReference type="ARBA" id="ARBA00023224"/>
    </source>
</evidence>
<comment type="similarity">
    <text evidence="3">Belongs to the G-alpha family. G(12) subfamily.</text>
</comment>
<evidence type="ECO:0000256" key="6">
    <source>
        <dbReference type="ARBA" id="ARBA00022723"/>
    </source>
</evidence>
<dbReference type="InterPro" id="IPR001019">
    <property type="entry name" value="Gprotein_alpha_su"/>
</dbReference>
<dbReference type="InterPro" id="IPR027417">
    <property type="entry name" value="P-loop_NTPase"/>
</dbReference>
<comment type="subcellular location">
    <subcellularLocation>
        <location evidence="1">Cytoplasm</location>
    </subcellularLocation>
    <subcellularLocation>
        <location evidence="2">Membrane</location>
        <topology evidence="2">Lipid-anchor</topology>
    </subcellularLocation>
</comment>
<keyword evidence="12" id="KW-0807">Transducer</keyword>
<keyword evidence="5" id="KW-0597">Phosphoprotein</keyword>
<keyword evidence="13" id="KW-0449">Lipoprotein</keyword>
<keyword evidence="11" id="KW-0564">Palmitate</keyword>
<organism evidence="16 17">
    <name type="scientific">Pantherophis guttatus</name>
    <name type="common">Corn snake</name>
    <name type="synonym">Elaphe guttata</name>
    <dbReference type="NCBI Taxonomy" id="94885"/>
    <lineage>
        <taxon>Eukaryota</taxon>
        <taxon>Metazoa</taxon>
        <taxon>Chordata</taxon>
        <taxon>Craniata</taxon>
        <taxon>Vertebrata</taxon>
        <taxon>Euteleostomi</taxon>
        <taxon>Lepidosauria</taxon>
        <taxon>Squamata</taxon>
        <taxon>Bifurcata</taxon>
        <taxon>Unidentata</taxon>
        <taxon>Episquamata</taxon>
        <taxon>Toxicofera</taxon>
        <taxon>Serpentes</taxon>
        <taxon>Colubroidea</taxon>
        <taxon>Colubridae</taxon>
        <taxon>Colubrinae</taxon>
        <taxon>Pantherophis</taxon>
    </lineage>
</organism>
<name>A0A6P9BKK1_PANGU</name>
<evidence type="ECO:0000256" key="8">
    <source>
        <dbReference type="ARBA" id="ARBA00022842"/>
    </source>
</evidence>
<keyword evidence="10" id="KW-0472">Membrane</keyword>
<dbReference type="GO" id="GO:0005834">
    <property type="term" value="C:heterotrimeric G-protein complex"/>
    <property type="evidence" value="ECO:0007669"/>
    <property type="project" value="TreeGrafter"/>
</dbReference>
<dbReference type="PANTHER" id="PTHR10218:SF85">
    <property type="entry name" value="GUANINE NUCLEOTIDE-BINDING PROTEIN SUBUNIT ALPHA-13"/>
    <property type="match status" value="1"/>
</dbReference>
<dbReference type="GO" id="GO:0007266">
    <property type="term" value="P:Rho protein signal transduction"/>
    <property type="evidence" value="ECO:0007669"/>
    <property type="project" value="InterPro"/>
</dbReference>
<accession>A0A6P9BKK1</accession>
<dbReference type="SUPFAM" id="SSF47895">
    <property type="entry name" value="Transducin (alpha subunit), insertion domain"/>
    <property type="match status" value="1"/>
</dbReference>
<evidence type="ECO:0000256" key="9">
    <source>
        <dbReference type="ARBA" id="ARBA00023134"/>
    </source>
</evidence>
<dbReference type="GO" id="GO:0031752">
    <property type="term" value="F:D5 dopamine receptor binding"/>
    <property type="evidence" value="ECO:0007669"/>
    <property type="project" value="TreeGrafter"/>
</dbReference>
<dbReference type="OrthoDB" id="5817230at2759"/>
<keyword evidence="16" id="KW-1185">Reference proteome</keyword>
<dbReference type="Proteomes" id="UP001652622">
    <property type="component" value="Unplaced"/>
</dbReference>
<evidence type="ECO:0000256" key="14">
    <source>
        <dbReference type="PIRSR" id="PIRSR601019-1"/>
    </source>
</evidence>
<feature type="binding site" evidence="15">
    <location>
        <position position="202"/>
    </location>
    <ligand>
        <name>Mg(2+)</name>
        <dbReference type="ChEBI" id="CHEBI:18420"/>
    </ligand>
</feature>
<dbReference type="GO" id="GO:0031526">
    <property type="term" value="C:brush border membrane"/>
    <property type="evidence" value="ECO:0007669"/>
    <property type="project" value="TreeGrafter"/>
</dbReference>
<dbReference type="FunFam" id="1.10.400.10:FF:000004">
    <property type="entry name" value="Guanine nucleotide-binding protein subunit alpha-12"/>
    <property type="match status" value="1"/>
</dbReference>
<evidence type="ECO:0000256" key="10">
    <source>
        <dbReference type="ARBA" id="ARBA00023136"/>
    </source>
</evidence>
<gene>
    <name evidence="17" type="primary">GNA13</name>
</gene>
<dbReference type="GO" id="GO:0005737">
    <property type="term" value="C:cytoplasm"/>
    <property type="evidence" value="ECO:0007669"/>
    <property type="project" value="UniProtKB-SubCell"/>
</dbReference>
<evidence type="ECO:0000256" key="11">
    <source>
        <dbReference type="ARBA" id="ARBA00023139"/>
    </source>
</evidence>
<keyword evidence="9 14" id="KW-0342">GTP-binding</keyword>
<keyword evidence="6 15" id="KW-0479">Metal-binding</keyword>
<dbReference type="RefSeq" id="XP_034268565.1">
    <property type="nucleotide sequence ID" value="XM_034412674.2"/>
</dbReference>
<dbReference type="CDD" id="cd00066">
    <property type="entry name" value="G-alpha"/>
    <property type="match status" value="1"/>
</dbReference>
<dbReference type="GeneID" id="117662931"/>
<reference evidence="17" key="1">
    <citation type="submission" date="2025-08" db="UniProtKB">
        <authorList>
            <consortium name="RefSeq"/>
        </authorList>
    </citation>
    <scope>IDENTIFICATION</scope>
    <source>
        <tissue evidence="17">Blood</tissue>
    </source>
</reference>
<evidence type="ECO:0000256" key="5">
    <source>
        <dbReference type="ARBA" id="ARBA00022553"/>
    </source>
</evidence>
<feature type="binding site" evidence="14">
    <location>
        <position position="348"/>
    </location>
    <ligand>
        <name>GTP</name>
        <dbReference type="ChEBI" id="CHEBI:37565"/>
    </ligand>
</feature>
<evidence type="ECO:0000256" key="1">
    <source>
        <dbReference type="ARBA" id="ARBA00004496"/>
    </source>
</evidence>
<feature type="binding site" evidence="14">
    <location>
        <begin position="221"/>
        <end position="225"/>
    </location>
    <ligand>
        <name>GTP</name>
        <dbReference type="ChEBI" id="CHEBI:37565"/>
    </ligand>
</feature>
<dbReference type="FunFam" id="3.40.50.300:FF:000754">
    <property type="entry name" value="Guanine nucleotide-binding protein subunit alpha-13"/>
    <property type="match status" value="1"/>
</dbReference>
<evidence type="ECO:0000256" key="2">
    <source>
        <dbReference type="ARBA" id="ARBA00004635"/>
    </source>
</evidence>
<evidence type="ECO:0000256" key="3">
    <source>
        <dbReference type="ARBA" id="ARBA00010405"/>
    </source>
</evidence>
<evidence type="ECO:0000256" key="15">
    <source>
        <dbReference type="PIRSR" id="PIRSR601019-2"/>
    </source>
</evidence>
<feature type="binding site" evidence="15">
    <location>
        <position position="62"/>
    </location>
    <ligand>
        <name>Mg(2+)</name>
        <dbReference type="ChEBI" id="CHEBI:18420"/>
    </ligand>
</feature>
<dbReference type="CTD" id="10672"/>
<dbReference type="GO" id="GO:0007189">
    <property type="term" value="P:adenylate cyclase-activating G protein-coupled receptor signaling pathway"/>
    <property type="evidence" value="ECO:0007669"/>
    <property type="project" value="TreeGrafter"/>
</dbReference>
<feature type="binding site" evidence="14">
    <location>
        <begin position="196"/>
        <end position="202"/>
    </location>
    <ligand>
        <name>GTP</name>
        <dbReference type="ChEBI" id="CHEBI:37565"/>
    </ligand>
</feature>
<sequence length="376" mass="44010">MADFLPSRSSLSGCFPGCMLNSTEAEQQRRSKEIDKCLYREKTYVKRLVKILLLGAGESGKSTFLKQMRIIHGQDWDRSAREEFRATIYSNVIKGVRVLVDAREKLHIPWGNPANQTNGDKMMAFDTRSEVVQGMVQTYTFLQYLPTVRALWADSGIQHAYDRRREFQLGESIKYFLDNLDKLGDPDYLPSQQDILLARRPTKGIHEYDFEIKNVPFKMVDVGGQRSERKRWFECFDSVTSILFLVSSSEFDQVLMEDRLTNRLTESLNIFETIVNNRVFSNVSIILFLNKTDLLEEKVQKVSIKDYFEEFEGDPHNLTDVQKYLVDCFRTKRRDQQQKPLYHHFTTAINTENIRLVFRDVKDTILHDNLKQLMLQ</sequence>
<dbReference type="SMART" id="SM00275">
    <property type="entry name" value="G_alpha"/>
    <property type="match status" value="1"/>
</dbReference>
<dbReference type="GO" id="GO:0005525">
    <property type="term" value="F:GTP binding"/>
    <property type="evidence" value="ECO:0007669"/>
    <property type="project" value="UniProtKB-KW"/>
</dbReference>
<dbReference type="PRINTS" id="PR00440">
    <property type="entry name" value="GPROTEINA12"/>
</dbReference>
<keyword evidence="7 14" id="KW-0547">Nucleotide-binding</keyword>
<keyword evidence="8 15" id="KW-0460">Magnesium</keyword>
<feature type="binding site" evidence="14">
    <location>
        <begin position="58"/>
        <end position="63"/>
    </location>
    <ligand>
        <name>GTP</name>
        <dbReference type="ChEBI" id="CHEBI:37565"/>
    </ligand>
</feature>
<dbReference type="InterPro" id="IPR000469">
    <property type="entry name" value="Gprotein_alpha_12/13"/>
</dbReference>
<dbReference type="GO" id="GO:0031683">
    <property type="term" value="F:G-protein beta/gamma-subunit complex binding"/>
    <property type="evidence" value="ECO:0007669"/>
    <property type="project" value="InterPro"/>
</dbReference>
<proteinExistence type="inferred from homology"/>
<evidence type="ECO:0000313" key="17">
    <source>
        <dbReference type="RefSeq" id="XP_034268565.1"/>
    </source>
</evidence>